<dbReference type="EMBL" id="JBHULC010000021">
    <property type="protein sequence ID" value="MFD2522759.1"/>
    <property type="molecule type" value="Genomic_DNA"/>
</dbReference>
<dbReference type="CDD" id="cd04301">
    <property type="entry name" value="NAT_SF"/>
    <property type="match status" value="1"/>
</dbReference>
<comment type="caution">
    <text evidence="2">The sequence shown here is derived from an EMBL/GenBank/DDBJ whole genome shotgun (WGS) entry which is preliminary data.</text>
</comment>
<evidence type="ECO:0000313" key="2">
    <source>
        <dbReference type="EMBL" id="MFD2522759.1"/>
    </source>
</evidence>
<evidence type="ECO:0000259" key="1">
    <source>
        <dbReference type="PROSITE" id="PS51186"/>
    </source>
</evidence>
<gene>
    <name evidence="2" type="ORF">ACFSR2_17805</name>
</gene>
<dbReference type="InterPro" id="IPR053144">
    <property type="entry name" value="Acetyltransferase_Butenolide"/>
</dbReference>
<dbReference type="Gene3D" id="3.40.630.30">
    <property type="match status" value="1"/>
</dbReference>
<accession>A0ABW5JB45</accession>
<dbReference type="RefSeq" id="WP_340237852.1">
    <property type="nucleotide sequence ID" value="NZ_JBBEWC010000008.1"/>
</dbReference>
<sequence length="138" mass="15730">MDTTVQYTQEKNLDWQEFLETLVASSLGERRPIEDLERIKAMVENANLVITARIDNKLVGVARSVTDWVFCTYLSDLFVDEAYQKLGIGKELIRQTKLASPQATLILLSAPKAVEYYPRINMTRHPNAFILNNINDLA</sequence>
<name>A0ABW5JB45_9BACT</name>
<dbReference type="EC" id="2.3.-.-" evidence="2"/>
<keyword evidence="2" id="KW-0012">Acyltransferase</keyword>
<protein>
    <submittedName>
        <fullName evidence="2">GNAT family N-acetyltransferase</fullName>
        <ecNumber evidence="2">2.3.-.-</ecNumber>
    </submittedName>
</protein>
<feature type="domain" description="N-acetyltransferase" evidence="1">
    <location>
        <begin position="5"/>
        <end position="138"/>
    </location>
</feature>
<dbReference type="GO" id="GO:0016746">
    <property type="term" value="F:acyltransferase activity"/>
    <property type="evidence" value="ECO:0007669"/>
    <property type="project" value="UniProtKB-KW"/>
</dbReference>
<keyword evidence="2" id="KW-0808">Transferase</keyword>
<dbReference type="InterPro" id="IPR016181">
    <property type="entry name" value="Acyl_CoA_acyltransferase"/>
</dbReference>
<dbReference type="InterPro" id="IPR000182">
    <property type="entry name" value="GNAT_dom"/>
</dbReference>
<dbReference type="Proteomes" id="UP001597510">
    <property type="component" value="Unassembled WGS sequence"/>
</dbReference>
<dbReference type="PANTHER" id="PTHR43233">
    <property type="entry name" value="FAMILY N-ACETYLTRANSFERASE, PUTATIVE (AFU_ORTHOLOGUE AFUA_6G03350)-RELATED"/>
    <property type="match status" value="1"/>
</dbReference>
<proteinExistence type="predicted"/>
<dbReference type="Pfam" id="PF00583">
    <property type="entry name" value="Acetyltransf_1"/>
    <property type="match status" value="1"/>
</dbReference>
<reference evidence="3" key="1">
    <citation type="journal article" date="2019" name="Int. J. Syst. Evol. Microbiol.">
        <title>The Global Catalogue of Microorganisms (GCM) 10K type strain sequencing project: providing services to taxonomists for standard genome sequencing and annotation.</title>
        <authorList>
            <consortium name="The Broad Institute Genomics Platform"/>
            <consortium name="The Broad Institute Genome Sequencing Center for Infectious Disease"/>
            <person name="Wu L."/>
            <person name="Ma J."/>
        </authorList>
    </citation>
    <scope>NUCLEOTIDE SEQUENCE [LARGE SCALE GENOMIC DNA]</scope>
    <source>
        <strain evidence="3">KCTC 52344</strain>
    </source>
</reference>
<dbReference type="PANTHER" id="PTHR43233:SF1">
    <property type="entry name" value="FAMILY N-ACETYLTRANSFERASE, PUTATIVE (AFU_ORTHOLOGUE AFUA_6G03350)-RELATED"/>
    <property type="match status" value="1"/>
</dbReference>
<dbReference type="SUPFAM" id="SSF55729">
    <property type="entry name" value="Acyl-CoA N-acyltransferases (Nat)"/>
    <property type="match status" value="1"/>
</dbReference>
<evidence type="ECO:0000313" key="3">
    <source>
        <dbReference type="Proteomes" id="UP001597510"/>
    </source>
</evidence>
<organism evidence="2 3">
    <name type="scientific">Emticicia soli</name>
    <dbReference type="NCBI Taxonomy" id="2027878"/>
    <lineage>
        <taxon>Bacteria</taxon>
        <taxon>Pseudomonadati</taxon>
        <taxon>Bacteroidota</taxon>
        <taxon>Cytophagia</taxon>
        <taxon>Cytophagales</taxon>
        <taxon>Leadbetterellaceae</taxon>
        <taxon>Emticicia</taxon>
    </lineage>
</organism>
<dbReference type="PROSITE" id="PS51186">
    <property type="entry name" value="GNAT"/>
    <property type="match status" value="1"/>
</dbReference>
<keyword evidence="3" id="KW-1185">Reference proteome</keyword>